<comment type="subcellular location">
    <subcellularLocation>
        <location evidence="1">Nucleus</location>
        <location evidence="1">Nucleolus</location>
    </subcellularLocation>
</comment>
<evidence type="ECO:0000259" key="13">
    <source>
        <dbReference type="PROSITE" id="PS51192"/>
    </source>
</evidence>
<dbReference type="Pfam" id="PF00271">
    <property type="entry name" value="Helicase_C"/>
    <property type="match status" value="1"/>
</dbReference>
<organism evidence="16 17">
    <name type="scientific">Sporothrix curviconia</name>
    <dbReference type="NCBI Taxonomy" id="1260050"/>
    <lineage>
        <taxon>Eukaryota</taxon>
        <taxon>Fungi</taxon>
        <taxon>Dikarya</taxon>
        <taxon>Ascomycota</taxon>
        <taxon>Pezizomycotina</taxon>
        <taxon>Sordariomycetes</taxon>
        <taxon>Sordariomycetidae</taxon>
        <taxon>Ophiostomatales</taxon>
        <taxon>Ophiostomataceae</taxon>
        <taxon>Sporothrix</taxon>
    </lineage>
</organism>
<evidence type="ECO:0000259" key="14">
    <source>
        <dbReference type="PROSITE" id="PS51194"/>
    </source>
</evidence>
<evidence type="ECO:0000256" key="9">
    <source>
        <dbReference type="ARBA" id="ARBA00023242"/>
    </source>
</evidence>
<evidence type="ECO:0000256" key="10">
    <source>
        <dbReference type="PROSITE-ProRule" id="PRU00552"/>
    </source>
</evidence>
<evidence type="ECO:0000256" key="2">
    <source>
        <dbReference type="ARBA" id="ARBA00022517"/>
    </source>
</evidence>
<dbReference type="InterPro" id="IPR000629">
    <property type="entry name" value="RNA-helicase_DEAD-box_CS"/>
</dbReference>
<dbReference type="InterPro" id="IPR014014">
    <property type="entry name" value="RNA_helicase_DEAD_Q_motif"/>
</dbReference>
<feature type="region of interest" description="Disordered" evidence="12">
    <location>
        <begin position="709"/>
        <end position="852"/>
    </location>
</feature>
<dbReference type="GO" id="GO:0003724">
    <property type="term" value="F:RNA helicase activity"/>
    <property type="evidence" value="ECO:0007669"/>
    <property type="project" value="UniProtKB-EC"/>
</dbReference>
<keyword evidence="9" id="KW-0539">Nucleus</keyword>
<name>A0ABP0AW73_9PEZI</name>
<dbReference type="InterPro" id="IPR025313">
    <property type="entry name" value="SPB4-like_CTE"/>
</dbReference>
<dbReference type="InterPro" id="IPR011545">
    <property type="entry name" value="DEAD/DEAH_box_helicase_dom"/>
</dbReference>
<feature type="compositionally biased region" description="Polar residues" evidence="12">
    <location>
        <begin position="546"/>
        <end position="557"/>
    </location>
</feature>
<comment type="similarity">
    <text evidence="11">Belongs to the DEAD box helicase family.</text>
</comment>
<evidence type="ECO:0000256" key="8">
    <source>
        <dbReference type="ARBA" id="ARBA00022884"/>
    </source>
</evidence>
<dbReference type="PROSITE" id="PS51194">
    <property type="entry name" value="HELICASE_CTER"/>
    <property type="match status" value="1"/>
</dbReference>
<feature type="compositionally biased region" description="Basic and acidic residues" evidence="12">
    <location>
        <begin position="709"/>
        <end position="720"/>
    </location>
</feature>
<dbReference type="Pfam" id="PF00270">
    <property type="entry name" value="DEAD"/>
    <property type="match status" value="1"/>
</dbReference>
<dbReference type="InterPro" id="IPR014001">
    <property type="entry name" value="Helicase_ATP-bd"/>
</dbReference>
<comment type="domain">
    <text evidence="11">The Q motif is unique to and characteristic of the DEAD box family of RNA helicases and controls ATP binding and hydrolysis.</text>
</comment>
<dbReference type="Proteomes" id="UP001642405">
    <property type="component" value="Unassembled WGS sequence"/>
</dbReference>
<feature type="compositionally biased region" description="Acidic residues" evidence="12">
    <location>
        <begin position="793"/>
        <end position="803"/>
    </location>
</feature>
<dbReference type="SUPFAM" id="SSF52540">
    <property type="entry name" value="P-loop containing nucleoside triphosphate hydrolases"/>
    <property type="match status" value="1"/>
</dbReference>
<evidence type="ECO:0000313" key="17">
    <source>
        <dbReference type="Proteomes" id="UP001642405"/>
    </source>
</evidence>
<feature type="compositionally biased region" description="Basic residues" evidence="12">
    <location>
        <begin position="721"/>
        <end position="735"/>
    </location>
</feature>
<proteinExistence type="inferred from homology"/>
<evidence type="ECO:0000256" key="6">
    <source>
        <dbReference type="ARBA" id="ARBA00022806"/>
    </source>
</evidence>
<evidence type="ECO:0000256" key="3">
    <source>
        <dbReference type="ARBA" id="ARBA00022552"/>
    </source>
</evidence>
<dbReference type="PANTHER" id="PTHR24031">
    <property type="entry name" value="RNA HELICASE"/>
    <property type="match status" value="1"/>
</dbReference>
<evidence type="ECO:0000259" key="15">
    <source>
        <dbReference type="PROSITE" id="PS51195"/>
    </source>
</evidence>
<dbReference type="InterPro" id="IPR027417">
    <property type="entry name" value="P-loop_NTPase"/>
</dbReference>
<keyword evidence="6 11" id="KW-0347">Helicase</keyword>
<dbReference type="PROSITE" id="PS00039">
    <property type="entry name" value="DEAD_ATP_HELICASE"/>
    <property type="match status" value="1"/>
</dbReference>
<evidence type="ECO:0000256" key="1">
    <source>
        <dbReference type="ARBA" id="ARBA00004604"/>
    </source>
</evidence>
<gene>
    <name evidence="16" type="primary">DBP4</name>
    <name evidence="16" type="ORF">SCUCBS95973_001139</name>
</gene>
<dbReference type="SMART" id="SM01178">
    <property type="entry name" value="DUF4217"/>
    <property type="match status" value="1"/>
</dbReference>
<dbReference type="EMBL" id="CAWUHB010000004">
    <property type="protein sequence ID" value="CAK7211507.1"/>
    <property type="molecule type" value="Genomic_DNA"/>
</dbReference>
<dbReference type="CDD" id="cd17941">
    <property type="entry name" value="DEADc_DDX10"/>
    <property type="match status" value="1"/>
</dbReference>
<accession>A0ABP0AW73</accession>
<dbReference type="PROSITE" id="PS51195">
    <property type="entry name" value="Q_MOTIF"/>
    <property type="match status" value="1"/>
</dbReference>
<sequence length="872" mass="96883">MATPNGKTATRKPRPVKVDRKLKRKRENESIDALQKAVDEIDPKTIPTAFTEVPLSQPTAAGLRDSHYETLTDIQARAIPTALRGSDILGAAKTGSGKTLAFIVPVLEKLYRARWTELDGLGALIISPTRELSAQIFEVLRKVGRHHGFSAGLVIGGKSLKEEAERVGRMNILVCTPGRMLQHLDQTSTMDVNNLQILVLDEADRIMDMGFKADVDALVEHLPQSRQTLLFSATQSRKVSDLARLSLKAPEYIAVHEAATTATPTQLQQHYVITPLPDKLDTLYGFIRSNLKSKMIVFFSSGKQVRFAYEAFRQMQPGISLLHLHGRQKQVARLEILKRFASAKHACLFATDVVARGVDIPMVDWVVQVDCPEDADTYIHRSGRTARYQSAGKAILFLDPSEEAGMVKRLEQKKVPIKKVNVREKKKQNIQDQLQNMCFQQYDVKYLAQKAFISYTRSIHLQKDKEVFKLDELDLDGFARSMGLAGAPQIKFRKGEDLKKIKNQSRAMLSSGSEDESDGEGGIKAKDKKKNEVRTKAQRMFERTNQDVLTKHYQNLIGNEGEEDENEDEDEDDDEGGEGGKKKTMLSGNDDADFFSAKRVMDDDALTHAAGLRGQKGTKATAAIPENFTTAKVLNLGGDRELIIDSKRREKLLKSKKQLLKFQGTGTKLLFDDEGNAQPLYQLRDEAHFRQQGAAEEQRQQFVEAEAGRVRTADVEDKAMAKAKRREKKLKRKARERGEAMECESSGDDEGGYDDADDEDGGAYVGGDGVFGDDGDDGLALLRSLPIAGGGGSDDDNEDEGNSGDDAPAPPPRKKQKKWFQNDSDVDSDGNQRIKKSKKSKNSKKGKKVFELESMPDNLEDLEALATGLLDD</sequence>
<feature type="compositionally biased region" description="Acidic residues" evidence="12">
    <location>
        <begin position="560"/>
        <end position="577"/>
    </location>
</feature>
<feature type="region of interest" description="Disordered" evidence="12">
    <location>
        <begin position="502"/>
        <end position="589"/>
    </location>
</feature>
<feature type="short sequence motif" description="Q motif" evidence="10">
    <location>
        <begin position="48"/>
        <end position="76"/>
    </location>
</feature>
<evidence type="ECO:0000256" key="12">
    <source>
        <dbReference type="SAM" id="MobiDB-lite"/>
    </source>
</evidence>
<feature type="compositionally biased region" description="Basic residues" evidence="12">
    <location>
        <begin position="9"/>
        <end position="25"/>
    </location>
</feature>
<reference evidence="16 17" key="1">
    <citation type="submission" date="2024-01" db="EMBL/GenBank/DDBJ databases">
        <authorList>
            <person name="Allen C."/>
            <person name="Tagirdzhanova G."/>
        </authorList>
    </citation>
    <scope>NUCLEOTIDE SEQUENCE [LARGE SCALE GENOMIC DNA]</scope>
</reference>
<keyword evidence="8 11" id="KW-0694">RNA-binding</keyword>
<dbReference type="PROSITE" id="PS51192">
    <property type="entry name" value="HELICASE_ATP_BIND_1"/>
    <property type="match status" value="1"/>
</dbReference>
<dbReference type="GO" id="GO:0016787">
    <property type="term" value="F:hydrolase activity"/>
    <property type="evidence" value="ECO:0007669"/>
    <property type="project" value="UniProtKB-KW"/>
</dbReference>
<feature type="domain" description="Helicase ATP-binding" evidence="13">
    <location>
        <begin position="79"/>
        <end position="253"/>
    </location>
</feature>
<dbReference type="CDD" id="cd18787">
    <property type="entry name" value="SF2_C_DEAD"/>
    <property type="match status" value="1"/>
</dbReference>
<feature type="domain" description="Helicase C-terminal" evidence="14">
    <location>
        <begin position="279"/>
        <end position="438"/>
    </location>
</feature>
<dbReference type="SMART" id="SM00490">
    <property type="entry name" value="HELICc"/>
    <property type="match status" value="1"/>
</dbReference>
<dbReference type="Gene3D" id="3.40.50.300">
    <property type="entry name" value="P-loop containing nucleotide triphosphate hydrolases"/>
    <property type="match status" value="2"/>
</dbReference>
<dbReference type="InterPro" id="IPR001650">
    <property type="entry name" value="Helicase_C-like"/>
</dbReference>
<evidence type="ECO:0000256" key="11">
    <source>
        <dbReference type="RuleBase" id="RU365068"/>
    </source>
</evidence>
<evidence type="ECO:0000256" key="4">
    <source>
        <dbReference type="ARBA" id="ARBA00022741"/>
    </source>
</evidence>
<keyword evidence="3" id="KW-0698">rRNA processing</keyword>
<feature type="compositionally biased region" description="Acidic residues" evidence="12">
    <location>
        <begin position="741"/>
        <end position="761"/>
    </location>
</feature>
<feature type="region of interest" description="Disordered" evidence="12">
    <location>
        <begin position="1"/>
        <end position="29"/>
    </location>
</feature>
<evidence type="ECO:0000313" key="16">
    <source>
        <dbReference type="EMBL" id="CAK7211507.1"/>
    </source>
</evidence>
<keyword evidence="2" id="KW-0690">Ribosome biogenesis</keyword>
<protein>
    <recommendedName>
        <fullName evidence="11">ATP-dependent RNA helicase</fullName>
        <ecNumber evidence="11">3.6.4.13</ecNumber>
    </recommendedName>
</protein>
<evidence type="ECO:0000256" key="7">
    <source>
        <dbReference type="ARBA" id="ARBA00022840"/>
    </source>
</evidence>
<feature type="compositionally biased region" description="Basic and acidic residues" evidence="12">
    <location>
        <begin position="521"/>
        <end position="545"/>
    </location>
</feature>
<keyword evidence="4 11" id="KW-0547">Nucleotide-binding</keyword>
<keyword evidence="7 11" id="KW-0067">ATP-binding</keyword>
<dbReference type="SMART" id="SM00487">
    <property type="entry name" value="DEXDc"/>
    <property type="match status" value="1"/>
</dbReference>
<feature type="domain" description="DEAD-box RNA helicase Q" evidence="15">
    <location>
        <begin position="48"/>
        <end position="76"/>
    </location>
</feature>
<comment type="caution">
    <text evidence="16">The sequence shown here is derived from an EMBL/GenBank/DDBJ whole genome shotgun (WGS) entry which is preliminary data.</text>
</comment>
<evidence type="ECO:0000256" key="5">
    <source>
        <dbReference type="ARBA" id="ARBA00022801"/>
    </source>
</evidence>
<dbReference type="Pfam" id="PF13959">
    <property type="entry name" value="CTE_SPB4"/>
    <property type="match status" value="1"/>
</dbReference>
<dbReference type="EC" id="3.6.4.13" evidence="11"/>
<keyword evidence="17" id="KW-1185">Reference proteome</keyword>
<comment type="catalytic activity">
    <reaction evidence="11">
        <text>ATP + H2O = ADP + phosphate + H(+)</text>
        <dbReference type="Rhea" id="RHEA:13065"/>
        <dbReference type="ChEBI" id="CHEBI:15377"/>
        <dbReference type="ChEBI" id="CHEBI:15378"/>
        <dbReference type="ChEBI" id="CHEBI:30616"/>
        <dbReference type="ChEBI" id="CHEBI:43474"/>
        <dbReference type="ChEBI" id="CHEBI:456216"/>
        <dbReference type="EC" id="3.6.4.13"/>
    </reaction>
</comment>
<feature type="compositionally biased region" description="Basic residues" evidence="12">
    <location>
        <begin position="833"/>
        <end position="847"/>
    </location>
</feature>
<comment type="function">
    <text evidence="11">RNA helicase.</text>
</comment>
<keyword evidence="5 11" id="KW-0378">Hydrolase</keyword>